<dbReference type="PANTHER" id="PTHR47814">
    <property type="entry name" value="PEPTIDYL-TRNA HYDROLASE ARFB"/>
    <property type="match status" value="1"/>
</dbReference>
<dbReference type="GO" id="GO:0072344">
    <property type="term" value="P:rescue of stalled ribosome"/>
    <property type="evidence" value="ECO:0007669"/>
    <property type="project" value="TreeGrafter"/>
</dbReference>
<dbReference type="Gene3D" id="3.30.160.20">
    <property type="match status" value="1"/>
</dbReference>
<dbReference type="EC" id="3.1.1.29" evidence="4"/>
<dbReference type="SUPFAM" id="SSF75620">
    <property type="entry name" value="Release factor"/>
    <property type="match status" value="1"/>
</dbReference>
<evidence type="ECO:0000256" key="1">
    <source>
        <dbReference type="ARBA" id="ARBA00010835"/>
    </source>
</evidence>
<name>A0A939FWX4_9HYPH</name>
<dbReference type="NCBIfam" id="NF006718">
    <property type="entry name" value="PRK09256.1"/>
    <property type="match status" value="1"/>
</dbReference>
<evidence type="ECO:0000313" key="4">
    <source>
        <dbReference type="EMBL" id="MBO0661675.1"/>
    </source>
</evidence>
<gene>
    <name evidence="4" type="primary">arfB</name>
    <name evidence="4" type="ORF">J1C48_03730</name>
</gene>
<dbReference type="GO" id="GO:0004045">
    <property type="term" value="F:peptidyl-tRNA hydrolase activity"/>
    <property type="evidence" value="ECO:0007669"/>
    <property type="project" value="UniProtKB-EC"/>
</dbReference>
<dbReference type="FunFam" id="3.30.160.20:FF:000046">
    <property type="entry name" value="Peptidyl-tRNA hydrolase ICT1"/>
    <property type="match status" value="1"/>
</dbReference>
<proteinExistence type="inferred from homology"/>
<sequence length="144" mass="16131">MAETRDLQVTGSVVLPEDELEEQFIRASGPGGQNVNKVATAVQLRYRTLGSRAISPDAKRRLLRLAGQRATKDGDILIEASRFRSQERNREDARERLAELVREALKPPPPPRKKTKPSKGAVERRIKAKKGRAKIKAMRGRVPD</sequence>
<dbReference type="InterPro" id="IPR000352">
    <property type="entry name" value="Pep_chain_release_fac_I"/>
</dbReference>
<feature type="region of interest" description="Disordered" evidence="2">
    <location>
        <begin position="101"/>
        <end position="144"/>
    </location>
</feature>
<dbReference type="GO" id="GO:0043022">
    <property type="term" value="F:ribosome binding"/>
    <property type="evidence" value="ECO:0007669"/>
    <property type="project" value="TreeGrafter"/>
</dbReference>
<dbReference type="InterPro" id="IPR045853">
    <property type="entry name" value="Pep_chain_release_fac_I_sf"/>
</dbReference>
<reference evidence="4" key="1">
    <citation type="submission" date="2021-03" db="EMBL/GenBank/DDBJ databases">
        <title>Whole genome sequence of Jiella sp. CQZ9-1.</title>
        <authorList>
            <person name="Tuo L."/>
        </authorList>
    </citation>
    <scope>NUCLEOTIDE SEQUENCE</scope>
    <source>
        <strain evidence="4">CQZ9-1</strain>
    </source>
</reference>
<comment type="similarity">
    <text evidence="1">Belongs to the prokaryotic/mitochondrial release factor family.</text>
</comment>
<accession>A0A939FWX4</accession>
<dbReference type="Proteomes" id="UP000664122">
    <property type="component" value="Unassembled WGS sequence"/>
</dbReference>
<dbReference type="RefSeq" id="WP_207256381.1">
    <property type="nucleotide sequence ID" value="NZ_JAFMPP010000002.1"/>
</dbReference>
<dbReference type="PROSITE" id="PS00745">
    <property type="entry name" value="RF_PROK_I"/>
    <property type="match status" value="1"/>
</dbReference>
<dbReference type="GO" id="GO:0003747">
    <property type="term" value="F:translation release factor activity"/>
    <property type="evidence" value="ECO:0007669"/>
    <property type="project" value="InterPro"/>
</dbReference>
<dbReference type="EMBL" id="JAFMPP010000002">
    <property type="protein sequence ID" value="MBO0661675.1"/>
    <property type="molecule type" value="Genomic_DNA"/>
</dbReference>
<feature type="domain" description="Prokaryotic-type class I peptide chain release factors" evidence="3">
    <location>
        <begin position="26"/>
        <end position="42"/>
    </location>
</feature>
<evidence type="ECO:0000313" key="5">
    <source>
        <dbReference type="Proteomes" id="UP000664122"/>
    </source>
</evidence>
<dbReference type="PANTHER" id="PTHR47814:SF1">
    <property type="entry name" value="PEPTIDYL-TRNA HYDROLASE ARFB"/>
    <property type="match status" value="1"/>
</dbReference>
<keyword evidence="5" id="KW-1185">Reference proteome</keyword>
<dbReference type="Pfam" id="PF00472">
    <property type="entry name" value="RF-1"/>
    <property type="match status" value="1"/>
</dbReference>
<comment type="caution">
    <text evidence="4">The sequence shown here is derived from an EMBL/GenBank/DDBJ whole genome shotgun (WGS) entry which is preliminary data.</text>
</comment>
<evidence type="ECO:0000256" key="2">
    <source>
        <dbReference type="SAM" id="MobiDB-lite"/>
    </source>
</evidence>
<organism evidence="4 5">
    <name type="scientific">Jiella flava</name>
    <dbReference type="NCBI Taxonomy" id="2816857"/>
    <lineage>
        <taxon>Bacteria</taxon>
        <taxon>Pseudomonadati</taxon>
        <taxon>Pseudomonadota</taxon>
        <taxon>Alphaproteobacteria</taxon>
        <taxon>Hyphomicrobiales</taxon>
        <taxon>Aurantimonadaceae</taxon>
        <taxon>Jiella</taxon>
    </lineage>
</organism>
<evidence type="ECO:0000259" key="3">
    <source>
        <dbReference type="PROSITE" id="PS00745"/>
    </source>
</evidence>
<protein>
    <submittedName>
        <fullName evidence="4">Aminoacyl-tRNA hydrolase</fullName>
        <ecNumber evidence="4">3.1.1.29</ecNumber>
    </submittedName>
</protein>
<dbReference type="AlphaFoldDB" id="A0A939FWX4"/>
<feature type="compositionally biased region" description="Basic residues" evidence="2">
    <location>
        <begin position="126"/>
        <end position="144"/>
    </location>
</feature>
<keyword evidence="4" id="KW-0378">Hydrolase</keyword>